<name>A0A0E9PVM7_ANGAN</name>
<sequence length="49" mass="5835">MSNGIRFKRHLDPGLSLTAYTQSSLGKQLFFFLYFSVNRYQICLELPFW</sequence>
<reference evidence="1" key="1">
    <citation type="submission" date="2014-11" db="EMBL/GenBank/DDBJ databases">
        <authorList>
            <person name="Amaro Gonzalez C."/>
        </authorList>
    </citation>
    <scope>NUCLEOTIDE SEQUENCE</scope>
</reference>
<protein>
    <submittedName>
        <fullName evidence="1">Uncharacterized protein</fullName>
    </submittedName>
</protein>
<dbReference type="EMBL" id="GBXM01100018">
    <property type="protein sequence ID" value="JAH08559.1"/>
    <property type="molecule type" value="Transcribed_RNA"/>
</dbReference>
<organism evidence="1">
    <name type="scientific">Anguilla anguilla</name>
    <name type="common">European freshwater eel</name>
    <name type="synonym">Muraena anguilla</name>
    <dbReference type="NCBI Taxonomy" id="7936"/>
    <lineage>
        <taxon>Eukaryota</taxon>
        <taxon>Metazoa</taxon>
        <taxon>Chordata</taxon>
        <taxon>Craniata</taxon>
        <taxon>Vertebrata</taxon>
        <taxon>Euteleostomi</taxon>
        <taxon>Actinopterygii</taxon>
        <taxon>Neopterygii</taxon>
        <taxon>Teleostei</taxon>
        <taxon>Anguilliformes</taxon>
        <taxon>Anguillidae</taxon>
        <taxon>Anguilla</taxon>
    </lineage>
</organism>
<accession>A0A0E9PVM7</accession>
<reference evidence="1" key="2">
    <citation type="journal article" date="2015" name="Fish Shellfish Immunol.">
        <title>Early steps in the European eel (Anguilla anguilla)-Vibrio vulnificus interaction in the gills: Role of the RtxA13 toxin.</title>
        <authorList>
            <person name="Callol A."/>
            <person name="Pajuelo D."/>
            <person name="Ebbesson L."/>
            <person name="Teles M."/>
            <person name="MacKenzie S."/>
            <person name="Amaro C."/>
        </authorList>
    </citation>
    <scope>NUCLEOTIDE SEQUENCE</scope>
</reference>
<evidence type="ECO:0000313" key="1">
    <source>
        <dbReference type="EMBL" id="JAH08559.1"/>
    </source>
</evidence>
<proteinExistence type="predicted"/>
<dbReference type="AlphaFoldDB" id="A0A0E9PVM7"/>